<name>A0A9P4IFQ0_9PEZI</name>
<dbReference type="PANTHER" id="PTHR40640">
    <property type="entry name" value="ANCHORED GLYCOPROTEIN, PUTATIVE (AFU_ORTHOLOGUE AFUA_8G04860)-RELATED"/>
    <property type="match status" value="1"/>
</dbReference>
<keyword evidence="2" id="KW-0732">Signal</keyword>
<proteinExistence type="predicted"/>
<protein>
    <submittedName>
        <fullName evidence="3">Uncharacterized protein</fullName>
    </submittedName>
</protein>
<evidence type="ECO:0000313" key="3">
    <source>
        <dbReference type="EMBL" id="KAF2098483.1"/>
    </source>
</evidence>
<evidence type="ECO:0000313" key="4">
    <source>
        <dbReference type="Proteomes" id="UP000799772"/>
    </source>
</evidence>
<feature type="chain" id="PRO_5040286420" evidence="2">
    <location>
        <begin position="20"/>
        <end position="234"/>
    </location>
</feature>
<evidence type="ECO:0000256" key="2">
    <source>
        <dbReference type="SAM" id="SignalP"/>
    </source>
</evidence>
<organism evidence="3 4">
    <name type="scientific">Rhizodiscina lignyota</name>
    <dbReference type="NCBI Taxonomy" id="1504668"/>
    <lineage>
        <taxon>Eukaryota</taxon>
        <taxon>Fungi</taxon>
        <taxon>Dikarya</taxon>
        <taxon>Ascomycota</taxon>
        <taxon>Pezizomycotina</taxon>
        <taxon>Dothideomycetes</taxon>
        <taxon>Pleosporomycetidae</taxon>
        <taxon>Aulographales</taxon>
        <taxon>Rhizodiscinaceae</taxon>
        <taxon>Rhizodiscina</taxon>
    </lineage>
</organism>
<evidence type="ECO:0000256" key="1">
    <source>
        <dbReference type="SAM" id="MobiDB-lite"/>
    </source>
</evidence>
<dbReference type="EMBL" id="ML978126">
    <property type="protein sequence ID" value="KAF2098483.1"/>
    <property type="molecule type" value="Genomic_DNA"/>
</dbReference>
<feature type="region of interest" description="Disordered" evidence="1">
    <location>
        <begin position="139"/>
        <end position="211"/>
    </location>
</feature>
<accession>A0A9P4IFQ0</accession>
<sequence>MKKSLLLGFAALFPSFIHAQATTTVSLLLLDEDAGTLVASVIHADATSTVYLVNCEANTDENDCDTDNEWVTQGRNFFAMNVTAATLTATWRCDVQGTTSASCSESFGGEAATNPGTTRTVLSGSDITYYPVRVTGGVEKLSGGGGDGSSTTTISSSESGMSSTSLSATSNPSSTSPSKTAATTAANQASTSTATGSESGNGGGSSSSTAAATRQTWVPELMAMAAIGGAVVLI</sequence>
<dbReference type="Proteomes" id="UP000799772">
    <property type="component" value="Unassembled WGS sequence"/>
</dbReference>
<reference evidence="3" key="1">
    <citation type="journal article" date="2020" name="Stud. Mycol.">
        <title>101 Dothideomycetes genomes: a test case for predicting lifestyles and emergence of pathogens.</title>
        <authorList>
            <person name="Haridas S."/>
            <person name="Albert R."/>
            <person name="Binder M."/>
            <person name="Bloem J."/>
            <person name="Labutti K."/>
            <person name="Salamov A."/>
            <person name="Andreopoulos B."/>
            <person name="Baker S."/>
            <person name="Barry K."/>
            <person name="Bills G."/>
            <person name="Bluhm B."/>
            <person name="Cannon C."/>
            <person name="Castanera R."/>
            <person name="Culley D."/>
            <person name="Daum C."/>
            <person name="Ezra D."/>
            <person name="Gonzalez J."/>
            <person name="Henrissat B."/>
            <person name="Kuo A."/>
            <person name="Liang C."/>
            <person name="Lipzen A."/>
            <person name="Lutzoni F."/>
            <person name="Magnuson J."/>
            <person name="Mondo S."/>
            <person name="Nolan M."/>
            <person name="Ohm R."/>
            <person name="Pangilinan J."/>
            <person name="Park H.-J."/>
            <person name="Ramirez L."/>
            <person name="Alfaro M."/>
            <person name="Sun H."/>
            <person name="Tritt A."/>
            <person name="Yoshinaga Y."/>
            <person name="Zwiers L.-H."/>
            <person name="Turgeon B."/>
            <person name="Goodwin S."/>
            <person name="Spatafora J."/>
            <person name="Crous P."/>
            <person name="Grigoriev I."/>
        </authorList>
    </citation>
    <scope>NUCLEOTIDE SEQUENCE</scope>
    <source>
        <strain evidence="3">CBS 133067</strain>
    </source>
</reference>
<dbReference type="AlphaFoldDB" id="A0A9P4IFQ0"/>
<keyword evidence="4" id="KW-1185">Reference proteome</keyword>
<dbReference type="PANTHER" id="PTHR40640:SF1">
    <property type="entry name" value="ANCHORED GLYCOPROTEIN, PUTATIVE (AFU_ORTHOLOGUE AFUA_8G04860)-RELATED"/>
    <property type="match status" value="1"/>
</dbReference>
<dbReference type="OrthoDB" id="4991875at2759"/>
<feature type="compositionally biased region" description="Low complexity" evidence="1">
    <location>
        <begin position="149"/>
        <end position="198"/>
    </location>
</feature>
<gene>
    <name evidence="3" type="ORF">NA57DRAFT_56151</name>
</gene>
<feature type="signal peptide" evidence="2">
    <location>
        <begin position="1"/>
        <end position="19"/>
    </location>
</feature>
<comment type="caution">
    <text evidence="3">The sequence shown here is derived from an EMBL/GenBank/DDBJ whole genome shotgun (WGS) entry which is preliminary data.</text>
</comment>